<keyword evidence="2" id="KW-1133">Transmembrane helix</keyword>
<accession>A0A1Q9C8K3</accession>
<gene>
    <name evidence="3" type="ORF">AK812_SmicGene40489</name>
</gene>
<comment type="caution">
    <text evidence="3">The sequence shown here is derived from an EMBL/GenBank/DDBJ whole genome shotgun (WGS) entry which is preliminary data.</text>
</comment>
<proteinExistence type="predicted"/>
<evidence type="ECO:0000313" key="3">
    <source>
        <dbReference type="EMBL" id="OLP79256.1"/>
    </source>
</evidence>
<sequence length="313" mass="33823">MHRFKVDQQLTQLHAVERRLSEARKHLAEVQGAESPASVKRRSQSRQIDELSLQSFEIAGAEPAHDEFLSSNYGIEMSATGSVVIVRQASQMRRVSAIEREVARSARAHADRSTAKDAVGPGSATGTAGDEGPDEQACRERAKAREARHAVLVDAVRGVVVWTLCAMLHLGLVWMVAHFTVSLHLTANSSSLAWMLLGSLPVFSAERFLQRSAAGINLRGISGDGPLQCRGVPLPSLVPLPLLPGAPWFGPRIVRLAAGSTAGLSLAALARLSSPFAAALGGCAETVLLLVRAAYACIWICDWRLQQMWRKRK</sequence>
<feature type="compositionally biased region" description="Basic and acidic residues" evidence="1">
    <location>
        <begin position="106"/>
        <end position="115"/>
    </location>
</feature>
<evidence type="ECO:0000256" key="1">
    <source>
        <dbReference type="SAM" id="MobiDB-lite"/>
    </source>
</evidence>
<reference evidence="3 4" key="1">
    <citation type="submission" date="2016-02" db="EMBL/GenBank/DDBJ databases">
        <title>Genome analysis of coral dinoflagellate symbionts highlights evolutionary adaptations to a symbiotic lifestyle.</title>
        <authorList>
            <person name="Aranda M."/>
            <person name="Li Y."/>
            <person name="Liew Y.J."/>
            <person name="Baumgarten S."/>
            <person name="Simakov O."/>
            <person name="Wilson M."/>
            <person name="Piel J."/>
            <person name="Ashoor H."/>
            <person name="Bougouffa S."/>
            <person name="Bajic V.B."/>
            <person name="Ryu T."/>
            <person name="Ravasi T."/>
            <person name="Bayer T."/>
            <person name="Micklem G."/>
            <person name="Kim H."/>
            <person name="Bhak J."/>
            <person name="Lajeunesse T.C."/>
            <person name="Voolstra C.R."/>
        </authorList>
    </citation>
    <scope>NUCLEOTIDE SEQUENCE [LARGE SCALE GENOMIC DNA]</scope>
    <source>
        <strain evidence="3 4">CCMP2467</strain>
    </source>
</reference>
<evidence type="ECO:0000313" key="4">
    <source>
        <dbReference type="Proteomes" id="UP000186817"/>
    </source>
</evidence>
<feature type="region of interest" description="Disordered" evidence="1">
    <location>
        <begin position="27"/>
        <end position="46"/>
    </location>
</feature>
<evidence type="ECO:0000256" key="2">
    <source>
        <dbReference type="SAM" id="Phobius"/>
    </source>
</evidence>
<protein>
    <submittedName>
        <fullName evidence="3">Uncharacterized protein</fullName>
    </submittedName>
</protein>
<dbReference type="AlphaFoldDB" id="A0A1Q9C8K3"/>
<keyword evidence="2" id="KW-0472">Membrane</keyword>
<dbReference type="EMBL" id="LSRX01001507">
    <property type="protein sequence ID" value="OLP79256.1"/>
    <property type="molecule type" value="Genomic_DNA"/>
</dbReference>
<feature type="transmembrane region" description="Helical" evidence="2">
    <location>
        <begin position="155"/>
        <end position="179"/>
    </location>
</feature>
<feature type="region of interest" description="Disordered" evidence="1">
    <location>
        <begin position="106"/>
        <end position="141"/>
    </location>
</feature>
<name>A0A1Q9C8K3_SYMMI</name>
<dbReference type="Proteomes" id="UP000186817">
    <property type="component" value="Unassembled WGS sequence"/>
</dbReference>
<keyword evidence="4" id="KW-1185">Reference proteome</keyword>
<organism evidence="3 4">
    <name type="scientific">Symbiodinium microadriaticum</name>
    <name type="common">Dinoflagellate</name>
    <name type="synonym">Zooxanthella microadriatica</name>
    <dbReference type="NCBI Taxonomy" id="2951"/>
    <lineage>
        <taxon>Eukaryota</taxon>
        <taxon>Sar</taxon>
        <taxon>Alveolata</taxon>
        <taxon>Dinophyceae</taxon>
        <taxon>Suessiales</taxon>
        <taxon>Symbiodiniaceae</taxon>
        <taxon>Symbiodinium</taxon>
    </lineage>
</organism>
<dbReference type="OrthoDB" id="435414at2759"/>
<keyword evidence="2" id="KW-0812">Transmembrane</keyword>
<feature type="transmembrane region" description="Helical" evidence="2">
    <location>
        <begin position="191"/>
        <end position="209"/>
    </location>
</feature>